<reference evidence="1 2" key="1">
    <citation type="submission" date="2019-06" db="EMBL/GenBank/DDBJ databases">
        <title>Thermococcus indicus sp. nov., a Fe(III)-reducing hyperthermophilic archaeon isolated from the Onnuri vent field of the Central Indian Ocean ridge.</title>
        <authorList>
            <person name="Lim J.K."/>
            <person name="Kim Y.J."/>
            <person name="Kwon K.K."/>
        </authorList>
    </citation>
    <scope>NUCLEOTIDE SEQUENCE [LARGE SCALE GENOMIC DNA]</scope>
    <source>
        <strain evidence="1 2">IOH1</strain>
    </source>
</reference>
<proteinExistence type="predicted"/>
<gene>
    <name evidence="1" type="ORF">FH039_07360</name>
</gene>
<keyword evidence="2" id="KW-1185">Reference proteome</keyword>
<dbReference type="OrthoDB" id="98904at2157"/>
<name>A0A4Y5SMM3_9EURY</name>
<dbReference type="EMBL" id="CP040846">
    <property type="protein sequence ID" value="QDA31449.1"/>
    <property type="molecule type" value="Genomic_DNA"/>
</dbReference>
<sequence length="104" mass="11494">MIPKAKIILTKQILWTVDPFDAIHSIWGEVMNAPASSAVPHLVGTLEIVGNRVINLDLDVVFHEKEREALLKDGEKVYVLLPVDPLEGVEGAYLRLQALVEGVQ</sequence>
<dbReference type="KEGG" id="tic:FH039_07360"/>
<organism evidence="1 2">
    <name type="scientific">Thermococcus indicus</name>
    <dbReference type="NCBI Taxonomy" id="2586643"/>
    <lineage>
        <taxon>Archaea</taxon>
        <taxon>Methanobacteriati</taxon>
        <taxon>Methanobacteriota</taxon>
        <taxon>Thermococci</taxon>
        <taxon>Thermococcales</taxon>
        <taxon>Thermococcaceae</taxon>
        <taxon>Thermococcus</taxon>
    </lineage>
</organism>
<evidence type="ECO:0000313" key="2">
    <source>
        <dbReference type="Proteomes" id="UP000306007"/>
    </source>
</evidence>
<dbReference type="RefSeq" id="WP_139680790.1">
    <property type="nucleotide sequence ID" value="NZ_CP040846.1"/>
</dbReference>
<accession>A0A4Y5SMM3</accession>
<protein>
    <submittedName>
        <fullName evidence="1">Uncharacterized protein</fullName>
    </submittedName>
</protein>
<dbReference type="GeneID" id="40474990"/>
<evidence type="ECO:0000313" key="1">
    <source>
        <dbReference type="EMBL" id="QDA31449.1"/>
    </source>
</evidence>
<dbReference type="Proteomes" id="UP000306007">
    <property type="component" value="Chromosome"/>
</dbReference>
<dbReference type="AlphaFoldDB" id="A0A4Y5SMM3"/>